<gene>
    <name evidence="9" type="ordered locus">BN6_10570</name>
</gene>
<sequence>MAHDPIAFGRGLRVARLRTGLTQRELAGRASVSLRTVRHIERGQVEHPRRETIRRLADVLGGEDGWPRGDVDARLRIEVLGPLRVTRGGRELNLGPLKQRTLFAVLALHPNTVVGREELIDALWGELPPHSCRNLLHTYVSGLRKILEPGPVSEAGSIIASVGGGYRLAAGPDELDLAEFTELVGRARHAQPGEARKQLFAGALDLWRGAVLVDLPHSVRQHPVAVTLASRRVAAALAYGDTASALDDGDDAIDRLRLVAHHEPLHEGVHARLMMVLAAAGQQAAALRTLTDIRRRLGEELGIRPGEEIRLAYEKVTLAARRAHDPLIAQLSAKAAGFTGGAGSMTTLTDPVPVVPIARAKRQPHSRRLPDDLQRLTLCSCASVLPPRAEQTLRGTRRLFPKPAEQLPLTGGNPASGPPVRKPSDQCSECFLGQPV</sequence>
<dbReference type="RefSeq" id="WP_015098498.1">
    <property type="nucleotide sequence ID" value="NC_019673.1"/>
</dbReference>
<dbReference type="eggNOG" id="COG1396">
    <property type="taxonomic scope" value="Bacteria"/>
</dbReference>
<evidence type="ECO:0000313" key="9">
    <source>
        <dbReference type="EMBL" id="CCH28385.1"/>
    </source>
</evidence>
<dbReference type="InterPro" id="IPR051677">
    <property type="entry name" value="AfsR-DnrI-RedD_regulator"/>
</dbReference>
<evidence type="ECO:0000256" key="4">
    <source>
        <dbReference type="ARBA" id="ARBA00023163"/>
    </source>
</evidence>
<dbReference type="InterPro" id="IPR005158">
    <property type="entry name" value="BTAD"/>
</dbReference>
<evidence type="ECO:0000256" key="3">
    <source>
        <dbReference type="ARBA" id="ARBA00023125"/>
    </source>
</evidence>
<dbReference type="Pfam" id="PF03704">
    <property type="entry name" value="BTAD"/>
    <property type="match status" value="1"/>
</dbReference>
<dbReference type="Gene3D" id="1.10.10.10">
    <property type="entry name" value="Winged helix-like DNA-binding domain superfamily/Winged helix DNA-binding domain"/>
    <property type="match status" value="1"/>
</dbReference>
<dbReference type="PANTHER" id="PTHR35807:SF1">
    <property type="entry name" value="TRANSCRIPTIONAL REGULATOR REDD"/>
    <property type="match status" value="1"/>
</dbReference>
<evidence type="ECO:0000259" key="8">
    <source>
        <dbReference type="PROSITE" id="PS51755"/>
    </source>
</evidence>
<dbReference type="SUPFAM" id="SSF46894">
    <property type="entry name" value="C-terminal effector domain of the bipartite response regulators"/>
    <property type="match status" value="1"/>
</dbReference>
<dbReference type="InterPro" id="IPR010982">
    <property type="entry name" value="Lambda_DNA-bd_dom_sf"/>
</dbReference>
<dbReference type="SUPFAM" id="SSF48452">
    <property type="entry name" value="TPR-like"/>
    <property type="match status" value="1"/>
</dbReference>
<dbReference type="PANTHER" id="PTHR35807">
    <property type="entry name" value="TRANSCRIPTIONAL REGULATOR REDD-RELATED"/>
    <property type="match status" value="1"/>
</dbReference>
<dbReference type="PROSITE" id="PS50943">
    <property type="entry name" value="HTH_CROC1"/>
    <property type="match status" value="1"/>
</dbReference>
<dbReference type="SMART" id="SM01043">
    <property type="entry name" value="BTAD"/>
    <property type="match status" value="1"/>
</dbReference>
<feature type="domain" description="HTH cro/C1-type" evidence="7">
    <location>
        <begin position="12"/>
        <end position="66"/>
    </location>
</feature>
<dbReference type="CDD" id="cd00383">
    <property type="entry name" value="trans_reg_C"/>
    <property type="match status" value="1"/>
</dbReference>
<dbReference type="SMART" id="SM00862">
    <property type="entry name" value="Trans_reg_C"/>
    <property type="match status" value="1"/>
</dbReference>
<dbReference type="Gene3D" id="1.25.40.10">
    <property type="entry name" value="Tetratricopeptide repeat domain"/>
    <property type="match status" value="1"/>
</dbReference>
<accession>K0JP87</accession>
<dbReference type="Pfam" id="PF13560">
    <property type="entry name" value="HTH_31"/>
    <property type="match status" value="1"/>
</dbReference>
<dbReference type="GO" id="GO:0006355">
    <property type="term" value="P:regulation of DNA-templated transcription"/>
    <property type="evidence" value="ECO:0007669"/>
    <property type="project" value="InterPro"/>
</dbReference>
<keyword evidence="10" id="KW-1185">Reference proteome</keyword>
<comment type="similarity">
    <text evidence="1">Belongs to the AfsR/DnrI/RedD regulatory family.</text>
</comment>
<dbReference type="InterPro" id="IPR001867">
    <property type="entry name" value="OmpR/PhoB-type_DNA-bd"/>
</dbReference>
<dbReference type="SMART" id="SM00530">
    <property type="entry name" value="HTH_XRE"/>
    <property type="match status" value="1"/>
</dbReference>
<evidence type="ECO:0000256" key="1">
    <source>
        <dbReference type="ARBA" id="ARBA00005820"/>
    </source>
</evidence>
<keyword evidence="4" id="KW-0804">Transcription</keyword>
<proteinExistence type="inferred from homology"/>
<feature type="DNA-binding region" description="OmpR/PhoB-type" evidence="5">
    <location>
        <begin position="66"/>
        <end position="170"/>
    </location>
</feature>
<dbReference type="Proteomes" id="UP000006281">
    <property type="component" value="Chromosome"/>
</dbReference>
<keyword evidence="3 5" id="KW-0238">DNA-binding</keyword>
<evidence type="ECO:0000256" key="6">
    <source>
        <dbReference type="SAM" id="MobiDB-lite"/>
    </source>
</evidence>
<evidence type="ECO:0008006" key="11">
    <source>
        <dbReference type="Google" id="ProtNLM"/>
    </source>
</evidence>
<dbReference type="InterPro" id="IPR001387">
    <property type="entry name" value="Cro/C1-type_HTH"/>
</dbReference>
<dbReference type="InterPro" id="IPR011990">
    <property type="entry name" value="TPR-like_helical_dom_sf"/>
</dbReference>
<dbReference type="Pfam" id="PF00486">
    <property type="entry name" value="Trans_reg_C"/>
    <property type="match status" value="1"/>
</dbReference>
<dbReference type="SUPFAM" id="SSF47413">
    <property type="entry name" value="lambda repressor-like DNA-binding domains"/>
    <property type="match status" value="1"/>
</dbReference>
<dbReference type="OrthoDB" id="3208838at2"/>
<organism evidence="9 10">
    <name type="scientific">Saccharothrix espanaensis (strain ATCC 51144 / DSM 44229 / JCM 9112 / NBRC 15066 / NRRL 15764)</name>
    <dbReference type="NCBI Taxonomy" id="1179773"/>
    <lineage>
        <taxon>Bacteria</taxon>
        <taxon>Bacillati</taxon>
        <taxon>Actinomycetota</taxon>
        <taxon>Actinomycetes</taxon>
        <taxon>Pseudonocardiales</taxon>
        <taxon>Pseudonocardiaceae</taxon>
        <taxon>Saccharothrix</taxon>
    </lineage>
</organism>
<dbReference type="GO" id="GO:0003677">
    <property type="term" value="F:DNA binding"/>
    <property type="evidence" value="ECO:0007669"/>
    <property type="project" value="UniProtKB-UniRule"/>
</dbReference>
<feature type="region of interest" description="Disordered" evidence="6">
    <location>
        <begin position="395"/>
        <end position="427"/>
    </location>
</feature>
<dbReference type="STRING" id="1179773.BN6_10570"/>
<dbReference type="PROSITE" id="PS51755">
    <property type="entry name" value="OMPR_PHOB"/>
    <property type="match status" value="1"/>
</dbReference>
<dbReference type="eggNOG" id="COG3629">
    <property type="taxonomic scope" value="Bacteria"/>
</dbReference>
<dbReference type="KEGG" id="sesp:BN6_10570"/>
<dbReference type="CDD" id="cd00093">
    <property type="entry name" value="HTH_XRE"/>
    <property type="match status" value="1"/>
</dbReference>
<evidence type="ECO:0000256" key="5">
    <source>
        <dbReference type="PROSITE-ProRule" id="PRU01091"/>
    </source>
</evidence>
<dbReference type="Gene3D" id="1.10.260.40">
    <property type="entry name" value="lambda repressor-like DNA-binding domains"/>
    <property type="match status" value="1"/>
</dbReference>
<dbReference type="PATRIC" id="fig|1179773.3.peg.1056"/>
<name>K0JP87_SACES</name>
<keyword evidence="2" id="KW-0805">Transcription regulation</keyword>
<dbReference type="HOGENOM" id="CLU_628349_0_0_11"/>
<feature type="domain" description="OmpR/PhoB-type" evidence="8">
    <location>
        <begin position="66"/>
        <end position="170"/>
    </location>
</feature>
<protein>
    <recommendedName>
        <fullName evidence="11">Transcriptional regulator, XRE family</fullName>
    </recommendedName>
</protein>
<dbReference type="InterPro" id="IPR036388">
    <property type="entry name" value="WH-like_DNA-bd_sf"/>
</dbReference>
<reference evidence="9 10" key="1">
    <citation type="journal article" date="2012" name="BMC Genomics">
        <title>Complete genome sequence of Saccharothrix espanaensis DSM 44229T and comparison to the other completely sequenced Pseudonocardiaceae.</title>
        <authorList>
            <person name="Strobel T."/>
            <person name="Al-Dilaimi A."/>
            <person name="Blom J."/>
            <person name="Gessner A."/>
            <person name="Kalinowski J."/>
            <person name="Luzhetska M."/>
            <person name="Puhler A."/>
            <person name="Szczepanowski R."/>
            <person name="Bechthold A."/>
            <person name="Ruckert C."/>
        </authorList>
    </citation>
    <scope>NUCLEOTIDE SEQUENCE [LARGE SCALE GENOMIC DNA]</scope>
    <source>
        <strain evidence="10">ATCC 51144 / DSM 44229 / JCM 9112 / NBRC 15066 / NRRL 15764</strain>
    </source>
</reference>
<dbReference type="GO" id="GO:0000160">
    <property type="term" value="P:phosphorelay signal transduction system"/>
    <property type="evidence" value="ECO:0007669"/>
    <property type="project" value="InterPro"/>
</dbReference>
<evidence type="ECO:0000256" key="2">
    <source>
        <dbReference type="ARBA" id="ARBA00023015"/>
    </source>
</evidence>
<dbReference type="EMBL" id="HE804045">
    <property type="protein sequence ID" value="CCH28385.1"/>
    <property type="molecule type" value="Genomic_DNA"/>
</dbReference>
<dbReference type="InterPro" id="IPR016032">
    <property type="entry name" value="Sig_transdc_resp-reg_C-effctor"/>
</dbReference>
<dbReference type="AlphaFoldDB" id="K0JP87"/>
<evidence type="ECO:0000313" key="10">
    <source>
        <dbReference type="Proteomes" id="UP000006281"/>
    </source>
</evidence>
<evidence type="ECO:0000259" key="7">
    <source>
        <dbReference type="PROSITE" id="PS50943"/>
    </source>
</evidence>